<keyword evidence="1" id="KW-1015">Disulfide bond</keyword>
<dbReference type="SMART" id="SM00218">
    <property type="entry name" value="ZU5"/>
    <property type="match status" value="1"/>
</dbReference>
<feature type="disulfide bond" evidence="1">
    <location>
        <begin position="44"/>
        <end position="59"/>
    </location>
</feature>
<feature type="domain" description="TNFR-Cys" evidence="4">
    <location>
        <begin position="43"/>
        <end position="83"/>
    </location>
</feature>
<dbReference type="InterPro" id="IPR001368">
    <property type="entry name" value="TNFR/NGFR_Cys_rich_reg"/>
</dbReference>
<accession>A0A9W9YHN7</accession>
<evidence type="ECO:0000259" key="5">
    <source>
        <dbReference type="PROSITE" id="PS51145"/>
    </source>
</evidence>
<reference evidence="6" key="1">
    <citation type="submission" date="2023-01" db="EMBL/GenBank/DDBJ databases">
        <title>Genome assembly of the deep-sea coral Lophelia pertusa.</title>
        <authorList>
            <person name="Herrera S."/>
            <person name="Cordes E."/>
        </authorList>
    </citation>
    <scope>NUCLEOTIDE SEQUENCE</scope>
    <source>
        <strain evidence="6">USNM1676648</strain>
        <tissue evidence="6">Polyp</tissue>
    </source>
</reference>
<dbReference type="InterPro" id="IPR000906">
    <property type="entry name" value="ZU5_dom"/>
</dbReference>
<organism evidence="6 7">
    <name type="scientific">Desmophyllum pertusum</name>
    <dbReference type="NCBI Taxonomy" id="174260"/>
    <lineage>
        <taxon>Eukaryota</taxon>
        <taxon>Metazoa</taxon>
        <taxon>Cnidaria</taxon>
        <taxon>Anthozoa</taxon>
        <taxon>Hexacorallia</taxon>
        <taxon>Scleractinia</taxon>
        <taxon>Caryophylliina</taxon>
        <taxon>Caryophylliidae</taxon>
        <taxon>Desmophyllum</taxon>
    </lineage>
</organism>
<dbReference type="EMBL" id="MU827378">
    <property type="protein sequence ID" value="KAJ7350208.1"/>
    <property type="molecule type" value="Genomic_DNA"/>
</dbReference>
<feature type="disulfide bond" evidence="1">
    <location>
        <begin position="62"/>
        <end position="75"/>
    </location>
</feature>
<dbReference type="GO" id="GO:0005042">
    <property type="term" value="F:netrin receptor activity"/>
    <property type="evidence" value="ECO:0007669"/>
    <property type="project" value="UniProtKB-UniRule"/>
</dbReference>
<dbReference type="Proteomes" id="UP001163046">
    <property type="component" value="Unassembled WGS sequence"/>
</dbReference>
<dbReference type="Pfam" id="PF00020">
    <property type="entry name" value="TNFR_c6"/>
    <property type="match status" value="1"/>
</dbReference>
<dbReference type="GO" id="GO:0005886">
    <property type="term" value="C:plasma membrane"/>
    <property type="evidence" value="ECO:0007669"/>
    <property type="project" value="UniProtKB-SubCell"/>
</dbReference>
<protein>
    <recommendedName>
        <fullName evidence="2">Netrin receptor UNC5</fullName>
    </recommendedName>
</protein>
<dbReference type="PANTHER" id="PTHR12582">
    <property type="entry name" value="NETRIN RECEPTOR UNC5"/>
    <property type="match status" value="1"/>
</dbReference>
<feature type="disulfide bond" evidence="1">
    <location>
        <begin position="65"/>
        <end position="83"/>
    </location>
</feature>
<feature type="compositionally biased region" description="Low complexity" evidence="3">
    <location>
        <begin position="190"/>
        <end position="205"/>
    </location>
</feature>
<dbReference type="Pfam" id="PF00791">
    <property type="entry name" value="ZU5"/>
    <property type="match status" value="1"/>
</dbReference>
<dbReference type="PROSITE" id="PS51145">
    <property type="entry name" value="ZU5"/>
    <property type="match status" value="1"/>
</dbReference>
<comment type="function">
    <text evidence="2">Receptor for netrin required for axon guidance. Mediates axon repulsion of neuronal growth cones in the developing nervous system upon ligand binding.</text>
</comment>
<keyword evidence="2" id="KW-0217">Developmental protein</keyword>
<evidence type="ECO:0000259" key="4">
    <source>
        <dbReference type="PROSITE" id="PS50050"/>
    </source>
</evidence>
<proteinExistence type="inferred from homology"/>
<dbReference type="InterPro" id="IPR037936">
    <property type="entry name" value="UNC5A-D"/>
</dbReference>
<keyword evidence="2" id="KW-0675">Receptor</keyword>
<dbReference type="SMART" id="SM00208">
    <property type="entry name" value="TNFR"/>
    <property type="match status" value="2"/>
</dbReference>
<feature type="repeat" description="TNFR-Cys" evidence="1">
    <location>
        <begin position="43"/>
        <end position="83"/>
    </location>
</feature>
<evidence type="ECO:0000256" key="1">
    <source>
        <dbReference type="PROSITE-ProRule" id="PRU00206"/>
    </source>
</evidence>
<comment type="similarity">
    <text evidence="2">Belongs to the unc-5 family.</text>
</comment>
<evidence type="ECO:0000313" key="6">
    <source>
        <dbReference type="EMBL" id="KAJ7350208.1"/>
    </source>
</evidence>
<dbReference type="AlphaFoldDB" id="A0A9W9YHN7"/>
<dbReference type="PROSITE" id="PS00652">
    <property type="entry name" value="TNFR_NGFR_1"/>
    <property type="match status" value="1"/>
</dbReference>
<dbReference type="PROSITE" id="PS50050">
    <property type="entry name" value="TNFR_NGFR_2"/>
    <property type="match status" value="1"/>
</dbReference>
<evidence type="ECO:0000256" key="2">
    <source>
        <dbReference type="RuleBase" id="RU367033"/>
    </source>
</evidence>
<evidence type="ECO:0000313" key="7">
    <source>
        <dbReference type="Proteomes" id="UP001163046"/>
    </source>
</evidence>
<evidence type="ECO:0000256" key="3">
    <source>
        <dbReference type="SAM" id="MobiDB-lite"/>
    </source>
</evidence>
<name>A0A9W9YHN7_9CNID</name>
<dbReference type="Gene3D" id="2.60.220.30">
    <property type="match status" value="1"/>
</dbReference>
<feature type="domain" description="ZU5" evidence="5">
    <location>
        <begin position="449"/>
        <end position="601"/>
    </location>
</feature>
<comment type="caution">
    <text evidence="6">The sequence shown here is derived from an EMBL/GenBank/DDBJ whole genome shotgun (WGS) entry which is preliminary data.</text>
</comment>
<feature type="compositionally biased region" description="Polar residues" evidence="3">
    <location>
        <begin position="295"/>
        <end position="304"/>
    </location>
</feature>
<sequence>MSLSETDTYPSPTPFSIFSCRKLKCPPGFSTVCDESGKSRCERCVEGTFTENHSRRKDCRPCTRCRDDQFELKPCTPTSNVICKECSKCDPGFGVLKPCERTRDTICEKCRPVAEDGVISYPNIECNRGGSGDPDLIFGKSNEKEKPKDSMTIIEVERPWPDVKKEPKHQQKLTVDEKHGTTIVSSSRGFPSVNPTPSSSFSTNSAATQRTTFSSDSVGSVSLSIVASSKSITVVLGKSIGPSLTPAIPTERQSPPKVQRTKATEKPEFHINTGEPPSDGMQGDDPHVARHTRRNIQQNSSTSLKPREKLASSVSPGTANMFDLVHRGMTEEHSTEFRKHFTSQSGCLFNCPRPKCRPPRCTGSSDCCDSTSLSSDAEVYTEQNGNQPVSVITENDDSLPNSNNTTLHTYLPSERTTVVADVHHNTVFDLFNIREQLEGTTRPYPEYITQVEATFNSSGGKLCAPNSNVRIIVDSGAVPEGINQPFFFRVVYDETSLLRDIPETPDSSLISPVIQCGPEDINLLKPVDVVVPHCLYVDEVKKEWITVYRCSHYSDEGPINWEKVPSASEKNCQSKAWFTVKKDSIHIKTKVFSFWSIFACGGPKKKRATVFSSRPNPKSSDLIYLRFYIYSDNEDSKKRVEVRERERFPDSKAAKEKPFKMYNDDNDITVKLTDLEEGWQLDKTDSSQTYTCETAYRNGFRSKDSCDFVVKPTSQGVNEFSCILRFQQEEHTPEHTIYLNPGFTPRQVK</sequence>
<gene>
    <name evidence="6" type="ORF">OS493_037788</name>
</gene>
<dbReference type="InterPro" id="IPR009030">
    <property type="entry name" value="Growth_fac_rcpt_cys_sf"/>
</dbReference>
<comment type="subcellular location">
    <subcellularLocation>
        <location evidence="2">Cell membrane</location>
        <topology evidence="2">Single-pass type I membrane protein</topology>
    </subcellularLocation>
</comment>
<dbReference type="OrthoDB" id="5989597at2759"/>
<keyword evidence="2" id="KW-0393">Immunoglobulin domain</keyword>
<feature type="region of interest" description="Disordered" evidence="3">
    <location>
        <begin position="164"/>
        <end position="205"/>
    </location>
</feature>
<feature type="compositionally biased region" description="Basic and acidic residues" evidence="3">
    <location>
        <begin position="164"/>
        <end position="180"/>
    </location>
</feature>
<dbReference type="Gene3D" id="2.10.50.10">
    <property type="entry name" value="Tumor Necrosis Factor Receptor, subunit A, domain 2"/>
    <property type="match status" value="2"/>
</dbReference>
<keyword evidence="7" id="KW-1185">Reference proteome</keyword>
<feature type="region of interest" description="Disordered" evidence="3">
    <location>
        <begin position="240"/>
        <end position="316"/>
    </location>
</feature>
<dbReference type="PANTHER" id="PTHR12582:SF41">
    <property type="entry name" value="UNC5C-LIKE PROTEIN"/>
    <property type="match status" value="1"/>
</dbReference>
<dbReference type="SUPFAM" id="SSF57184">
    <property type="entry name" value="Growth factor receptor domain"/>
    <property type="match status" value="1"/>
</dbReference>